<evidence type="ECO:0000313" key="2">
    <source>
        <dbReference type="EMBL" id="MCQ5083135.1"/>
    </source>
</evidence>
<dbReference type="EMBL" id="VVUY01000009">
    <property type="protein sequence ID" value="KAA2559037.1"/>
    <property type="molecule type" value="Genomic_DNA"/>
</dbReference>
<reference evidence="2" key="2">
    <citation type="submission" date="2022-06" db="EMBL/GenBank/DDBJ databases">
        <title>Isolation of gut microbiota from human fecal samples.</title>
        <authorList>
            <person name="Pamer E.G."/>
            <person name="Barat B."/>
            <person name="Waligurski E."/>
            <person name="Medina S."/>
            <person name="Paddock L."/>
            <person name="Mostad J."/>
        </authorList>
    </citation>
    <scope>NUCLEOTIDE SEQUENCE</scope>
    <source>
        <strain evidence="2">DFI.6.22</strain>
    </source>
</reference>
<dbReference type="Proteomes" id="UP000323119">
    <property type="component" value="Unassembled WGS sequence"/>
</dbReference>
<evidence type="ECO:0000313" key="3">
    <source>
        <dbReference type="Proteomes" id="UP000323119"/>
    </source>
</evidence>
<name>A0A9P4DN94_9BACT</name>
<reference evidence="1 3" key="1">
    <citation type="journal article" date="2019" name="Nat. Med.">
        <title>A library of human gut bacterial isolates paired with longitudinal multiomics data enables mechanistic microbiome research.</title>
        <authorList>
            <person name="Poyet M."/>
            <person name="Groussin M."/>
            <person name="Gibbons S.M."/>
            <person name="Avila-Pacheco J."/>
            <person name="Jiang X."/>
            <person name="Kearney S.M."/>
            <person name="Perrotta A.R."/>
            <person name="Berdy B."/>
            <person name="Zhao S."/>
            <person name="Lieberman T.D."/>
            <person name="Swanson P.K."/>
            <person name="Smith M."/>
            <person name="Roesemann S."/>
            <person name="Alexander J.E."/>
            <person name="Rich S.A."/>
            <person name="Livny J."/>
            <person name="Vlamakis H."/>
            <person name="Clish C."/>
            <person name="Bullock K."/>
            <person name="Deik A."/>
            <person name="Scott J."/>
            <person name="Pierce K.A."/>
            <person name="Xavier R.J."/>
            <person name="Alm E.J."/>
        </authorList>
    </citation>
    <scope>NUCLEOTIDE SEQUENCE [LARGE SCALE GENOMIC DNA]</scope>
    <source>
        <strain evidence="1 3">BIOML-A204</strain>
    </source>
</reference>
<comment type="caution">
    <text evidence="1">The sequence shown here is derived from an EMBL/GenBank/DDBJ whole genome shotgun (WGS) entry which is preliminary data.</text>
</comment>
<dbReference type="EMBL" id="JANGBQ010000012">
    <property type="protein sequence ID" value="MCQ5083135.1"/>
    <property type="molecule type" value="Genomic_DNA"/>
</dbReference>
<dbReference type="AlphaFoldDB" id="A0A9P4DN94"/>
<dbReference type="RefSeq" id="WP_141405529.1">
    <property type="nucleotide sequence ID" value="NZ_DAWDUM010000008.1"/>
</dbReference>
<organism evidence="1 3">
    <name type="scientific">Alistipes onderdonkii</name>
    <dbReference type="NCBI Taxonomy" id="328813"/>
    <lineage>
        <taxon>Bacteria</taxon>
        <taxon>Pseudomonadati</taxon>
        <taxon>Bacteroidota</taxon>
        <taxon>Bacteroidia</taxon>
        <taxon>Bacteroidales</taxon>
        <taxon>Rikenellaceae</taxon>
        <taxon>Alistipes</taxon>
    </lineage>
</organism>
<accession>A0A9P4DN94</accession>
<protein>
    <submittedName>
        <fullName evidence="1">Uncharacterized protein</fullName>
    </submittedName>
</protein>
<evidence type="ECO:0000313" key="1">
    <source>
        <dbReference type="EMBL" id="KAA2559037.1"/>
    </source>
</evidence>
<sequence length="140" mass="14904">MKRRFGGEPLPVWMPGNSRTAGCGSYVAGGGIVLRPDAGAAGAGKKRTAAGKKVTQLSFCMKNPVTGKVSCRRIGFDCIGRSADKWGSFVQKKKSAAESVTPEVLVNPQIQQNSAHPSGSGLYLNLQKIYQISGCQYNRL</sequence>
<proteinExistence type="predicted"/>
<gene>
    <name evidence="1" type="ORF">F2S36_11290</name>
    <name evidence="2" type="ORF">NE651_09555</name>
</gene>
<dbReference type="Proteomes" id="UP001205035">
    <property type="component" value="Unassembled WGS sequence"/>
</dbReference>